<dbReference type="PANTHER" id="PTHR41791:SF1">
    <property type="entry name" value="SSL7039 PROTEIN"/>
    <property type="match status" value="1"/>
</dbReference>
<dbReference type="PIRSF" id="PIRSF028744">
    <property type="entry name" value="Addict_mod_HI1419"/>
    <property type="match status" value="1"/>
</dbReference>
<protein>
    <recommendedName>
        <fullName evidence="2">Addiction module killer protein</fullName>
    </recommendedName>
</protein>
<evidence type="ECO:0000313" key="1">
    <source>
        <dbReference type="EMBL" id="GAF88378.1"/>
    </source>
</evidence>
<feature type="non-terminal residue" evidence="1">
    <location>
        <position position="1"/>
    </location>
</feature>
<organism evidence="1">
    <name type="scientific">marine sediment metagenome</name>
    <dbReference type="NCBI Taxonomy" id="412755"/>
    <lineage>
        <taxon>unclassified sequences</taxon>
        <taxon>metagenomes</taxon>
        <taxon>ecological metagenomes</taxon>
    </lineage>
</organism>
<gene>
    <name evidence="1" type="ORF">S01H1_22377</name>
</gene>
<dbReference type="InterPro" id="IPR009241">
    <property type="entry name" value="HigB-like"/>
</dbReference>
<accession>X0T4F2</accession>
<dbReference type="EMBL" id="BARS01012618">
    <property type="protein sequence ID" value="GAF88378.1"/>
    <property type="molecule type" value="Genomic_DNA"/>
</dbReference>
<dbReference type="NCBIfam" id="TIGR02683">
    <property type="entry name" value="upstrm_HI1419"/>
    <property type="match status" value="1"/>
</dbReference>
<comment type="caution">
    <text evidence="1">The sequence shown here is derived from an EMBL/GenBank/DDBJ whole genome shotgun (WGS) entry which is preliminary data.</text>
</comment>
<dbReference type="Pfam" id="PF05973">
    <property type="entry name" value="Gp49"/>
    <property type="match status" value="1"/>
</dbReference>
<dbReference type="InterPro" id="IPR014056">
    <property type="entry name" value="TypeIITA-like_toxin_pred"/>
</dbReference>
<name>X0T4F2_9ZZZZ</name>
<dbReference type="PANTHER" id="PTHR41791">
    <property type="entry name" value="SSL7039 PROTEIN"/>
    <property type="match status" value="1"/>
</dbReference>
<dbReference type="AlphaFoldDB" id="X0T4F2"/>
<evidence type="ECO:0008006" key="2">
    <source>
        <dbReference type="Google" id="ProtNLM"/>
    </source>
</evidence>
<reference evidence="1" key="1">
    <citation type="journal article" date="2014" name="Front. Microbiol.">
        <title>High frequency of phylogenetically diverse reductive dehalogenase-homologous genes in deep subseafloor sedimentary metagenomes.</title>
        <authorList>
            <person name="Kawai M."/>
            <person name="Futagami T."/>
            <person name="Toyoda A."/>
            <person name="Takaki Y."/>
            <person name="Nishi S."/>
            <person name="Hori S."/>
            <person name="Arai W."/>
            <person name="Tsubouchi T."/>
            <person name="Morono Y."/>
            <person name="Uchiyama I."/>
            <person name="Ito T."/>
            <person name="Fujiyama A."/>
            <person name="Inagaki F."/>
            <person name="Takami H."/>
        </authorList>
    </citation>
    <scope>NUCLEOTIDE SEQUENCE</scope>
    <source>
        <strain evidence="1">Expedition CK06-06</strain>
    </source>
</reference>
<sequence length="76" mass="8925">YRIKERLDRIILGNMGDTKFVQDGIYEIRLNFATGYRVYFGNIDNKNILLLCGGDKSSQNKDIEKAKKYLQEYLSR</sequence>
<proteinExistence type="predicted"/>